<reference evidence="1" key="2">
    <citation type="journal article" date="2015" name="Fish Shellfish Immunol.">
        <title>Early steps in the European eel (Anguilla anguilla)-Vibrio vulnificus interaction in the gills: Role of the RtxA13 toxin.</title>
        <authorList>
            <person name="Callol A."/>
            <person name="Pajuelo D."/>
            <person name="Ebbesson L."/>
            <person name="Teles M."/>
            <person name="MacKenzie S."/>
            <person name="Amaro C."/>
        </authorList>
    </citation>
    <scope>NUCLEOTIDE SEQUENCE</scope>
</reference>
<proteinExistence type="predicted"/>
<accession>A0A0E9WWD0</accession>
<sequence length="68" mass="7946">MYCSFTSKLDSSPLETEPVFFLGHQELSGRPRKDASLFLQHRSRGVQSYPEKRQRGCRNFFFCFSPPL</sequence>
<reference evidence="1" key="1">
    <citation type="submission" date="2014-11" db="EMBL/GenBank/DDBJ databases">
        <authorList>
            <person name="Amaro Gonzalez C."/>
        </authorList>
    </citation>
    <scope>NUCLEOTIDE SEQUENCE</scope>
</reference>
<protein>
    <submittedName>
        <fullName evidence="1">Uncharacterized protein</fullName>
    </submittedName>
</protein>
<evidence type="ECO:0000313" key="1">
    <source>
        <dbReference type="EMBL" id="JAH94674.1"/>
    </source>
</evidence>
<dbReference type="EMBL" id="GBXM01013903">
    <property type="protein sequence ID" value="JAH94674.1"/>
    <property type="molecule type" value="Transcribed_RNA"/>
</dbReference>
<name>A0A0E9WWD0_ANGAN</name>
<dbReference type="AlphaFoldDB" id="A0A0E9WWD0"/>
<organism evidence="1">
    <name type="scientific">Anguilla anguilla</name>
    <name type="common">European freshwater eel</name>
    <name type="synonym">Muraena anguilla</name>
    <dbReference type="NCBI Taxonomy" id="7936"/>
    <lineage>
        <taxon>Eukaryota</taxon>
        <taxon>Metazoa</taxon>
        <taxon>Chordata</taxon>
        <taxon>Craniata</taxon>
        <taxon>Vertebrata</taxon>
        <taxon>Euteleostomi</taxon>
        <taxon>Actinopterygii</taxon>
        <taxon>Neopterygii</taxon>
        <taxon>Teleostei</taxon>
        <taxon>Anguilliformes</taxon>
        <taxon>Anguillidae</taxon>
        <taxon>Anguilla</taxon>
    </lineage>
</organism>